<proteinExistence type="predicted"/>
<dbReference type="GO" id="GO:0006633">
    <property type="term" value="P:fatty acid biosynthetic process"/>
    <property type="evidence" value="ECO:0007669"/>
    <property type="project" value="UniProtKB-KW"/>
</dbReference>
<protein>
    <recommendedName>
        <fullName evidence="7">enoyl-[acyl-carrier-protein] reductase</fullName>
        <ecNumber evidence="7">1.3.1.104</ecNumber>
    </recommendedName>
</protein>
<dbReference type="EMBL" id="BDRX01000111">
    <property type="protein sequence ID" value="GBF97911.1"/>
    <property type="molecule type" value="Genomic_DNA"/>
</dbReference>
<keyword evidence="2" id="KW-0276">Fatty acid metabolism</keyword>
<dbReference type="InterPro" id="IPR051034">
    <property type="entry name" value="Mito_Enoyl-ACP_Reductase"/>
</dbReference>
<dbReference type="EC" id="1.3.1.104" evidence="7"/>
<name>A0A2V0PDI2_9CHLO</name>
<keyword evidence="4" id="KW-0560">Oxidoreductase</keyword>
<evidence type="ECO:0000256" key="3">
    <source>
        <dbReference type="ARBA" id="ARBA00022857"/>
    </source>
</evidence>
<sequence>MLPASWAARRLWLWHAAPPALTAAAAAAGAHARSAAATSPQQPARGLASLVFAAHGEPEEVLELRTGGRGGAGAPLGPGDVRLELVAAPINPSDINTVQGKYPLKPELPGVPGHEGVMRVVETGAEVRGLRPGDRVVPLASALGTWRAGGVFRAADWHAVPAELPDAAAATMCINPPTALSMLERFASLRPGDVVAQNGATSAVGQHVIQICRAKGIRTVNLIRDRPDWEPTVEWLRGMGADVVAREADVKAEL</sequence>
<dbReference type="SMART" id="SM00829">
    <property type="entry name" value="PKS_ER"/>
    <property type="match status" value="1"/>
</dbReference>
<dbReference type="AlphaFoldDB" id="A0A2V0PDI2"/>
<evidence type="ECO:0000256" key="5">
    <source>
        <dbReference type="ARBA" id="ARBA00023098"/>
    </source>
</evidence>
<comment type="caution">
    <text evidence="11">The sequence shown here is derived from an EMBL/GenBank/DDBJ whole genome shotgun (WGS) entry which is preliminary data.</text>
</comment>
<evidence type="ECO:0000256" key="2">
    <source>
        <dbReference type="ARBA" id="ARBA00022832"/>
    </source>
</evidence>
<feature type="signal peptide" evidence="9">
    <location>
        <begin position="1"/>
        <end position="22"/>
    </location>
</feature>
<comment type="catalytic activity">
    <reaction evidence="8">
        <text>a 2,3-saturated acyl-[ACP] + NADP(+) = a (2E)-enoyl-[ACP] + NADPH + H(+)</text>
        <dbReference type="Rhea" id="RHEA:22564"/>
        <dbReference type="Rhea" id="RHEA-COMP:9925"/>
        <dbReference type="Rhea" id="RHEA-COMP:9926"/>
        <dbReference type="ChEBI" id="CHEBI:15378"/>
        <dbReference type="ChEBI" id="CHEBI:57783"/>
        <dbReference type="ChEBI" id="CHEBI:58349"/>
        <dbReference type="ChEBI" id="CHEBI:78784"/>
        <dbReference type="ChEBI" id="CHEBI:78785"/>
        <dbReference type="EC" id="1.3.1.104"/>
    </reaction>
</comment>
<dbReference type="GO" id="GO:0141148">
    <property type="term" value="F:enoyl-[acyl-carrier-protein] reductase (NADPH) activity"/>
    <property type="evidence" value="ECO:0007669"/>
    <property type="project" value="UniProtKB-EC"/>
</dbReference>
<dbReference type="Proteomes" id="UP000247498">
    <property type="component" value="Unassembled WGS sequence"/>
</dbReference>
<dbReference type="Gene3D" id="3.90.180.10">
    <property type="entry name" value="Medium-chain alcohol dehydrogenases, catalytic domain"/>
    <property type="match status" value="1"/>
</dbReference>
<keyword evidence="5" id="KW-0443">Lipid metabolism</keyword>
<dbReference type="InterPro" id="IPR013154">
    <property type="entry name" value="ADH-like_N"/>
</dbReference>
<gene>
    <name evidence="11" type="ORF">Rsub_10584</name>
</gene>
<dbReference type="CDD" id="cd08290">
    <property type="entry name" value="ETR"/>
    <property type="match status" value="1"/>
</dbReference>
<feature type="domain" description="Enoyl reductase (ER)" evidence="10">
    <location>
        <begin position="67"/>
        <end position="254"/>
    </location>
</feature>
<dbReference type="GO" id="GO:0005739">
    <property type="term" value="C:mitochondrion"/>
    <property type="evidence" value="ECO:0007669"/>
    <property type="project" value="TreeGrafter"/>
</dbReference>
<evidence type="ECO:0000256" key="4">
    <source>
        <dbReference type="ARBA" id="ARBA00023002"/>
    </source>
</evidence>
<reference evidence="11 12" key="1">
    <citation type="journal article" date="2018" name="Sci. Rep.">
        <title>Raphidocelis subcapitata (=Pseudokirchneriella subcapitata) provides an insight into genome evolution and environmental adaptations in the Sphaeropleales.</title>
        <authorList>
            <person name="Suzuki S."/>
            <person name="Yamaguchi H."/>
            <person name="Nakajima N."/>
            <person name="Kawachi M."/>
        </authorList>
    </citation>
    <scope>NUCLEOTIDE SEQUENCE [LARGE SCALE GENOMIC DNA]</scope>
    <source>
        <strain evidence="11 12">NIES-35</strain>
    </source>
</reference>
<dbReference type="Gene3D" id="3.40.50.720">
    <property type="entry name" value="NAD(P)-binding Rossmann-like Domain"/>
    <property type="match status" value="1"/>
</dbReference>
<accession>A0A2V0PDI2</accession>
<evidence type="ECO:0000256" key="8">
    <source>
        <dbReference type="ARBA" id="ARBA00048843"/>
    </source>
</evidence>
<dbReference type="OrthoDB" id="7482721at2759"/>
<dbReference type="STRING" id="307507.A0A2V0PDI2"/>
<feature type="chain" id="PRO_5016025327" description="enoyl-[acyl-carrier-protein] reductase" evidence="9">
    <location>
        <begin position="23"/>
        <end position="254"/>
    </location>
</feature>
<feature type="non-terminal residue" evidence="11">
    <location>
        <position position="254"/>
    </location>
</feature>
<evidence type="ECO:0000313" key="11">
    <source>
        <dbReference type="EMBL" id="GBF97911.1"/>
    </source>
</evidence>
<evidence type="ECO:0000259" key="10">
    <source>
        <dbReference type="SMART" id="SM00829"/>
    </source>
</evidence>
<evidence type="ECO:0000256" key="1">
    <source>
        <dbReference type="ARBA" id="ARBA00022516"/>
    </source>
</evidence>
<dbReference type="PANTHER" id="PTHR43981:SF2">
    <property type="entry name" value="ENOYL-[ACYL-CARRIER-PROTEIN] REDUCTASE, MITOCHONDRIAL"/>
    <property type="match status" value="1"/>
</dbReference>
<dbReference type="InParanoid" id="A0A2V0PDI2"/>
<organism evidence="11 12">
    <name type="scientific">Raphidocelis subcapitata</name>
    <dbReference type="NCBI Taxonomy" id="307507"/>
    <lineage>
        <taxon>Eukaryota</taxon>
        <taxon>Viridiplantae</taxon>
        <taxon>Chlorophyta</taxon>
        <taxon>core chlorophytes</taxon>
        <taxon>Chlorophyceae</taxon>
        <taxon>CS clade</taxon>
        <taxon>Sphaeropleales</taxon>
        <taxon>Selenastraceae</taxon>
        <taxon>Raphidocelis</taxon>
    </lineage>
</organism>
<keyword evidence="9" id="KW-0732">Signal</keyword>
<dbReference type="SUPFAM" id="SSF50129">
    <property type="entry name" value="GroES-like"/>
    <property type="match status" value="1"/>
</dbReference>
<evidence type="ECO:0000256" key="9">
    <source>
        <dbReference type="SAM" id="SignalP"/>
    </source>
</evidence>
<keyword evidence="6" id="KW-0275">Fatty acid biosynthesis</keyword>
<dbReference type="InterPro" id="IPR011032">
    <property type="entry name" value="GroES-like_sf"/>
</dbReference>
<dbReference type="FunCoup" id="A0A2V0PDI2">
    <property type="interactions" value="1954"/>
</dbReference>
<dbReference type="PANTHER" id="PTHR43981">
    <property type="entry name" value="ENOYL-[ACYL-CARRIER-PROTEIN] REDUCTASE, MITOCHONDRIAL"/>
    <property type="match status" value="1"/>
</dbReference>
<evidence type="ECO:0000256" key="7">
    <source>
        <dbReference type="ARBA" id="ARBA00038963"/>
    </source>
</evidence>
<dbReference type="InterPro" id="IPR020843">
    <property type="entry name" value="ER"/>
</dbReference>
<evidence type="ECO:0000256" key="6">
    <source>
        <dbReference type="ARBA" id="ARBA00023160"/>
    </source>
</evidence>
<dbReference type="Pfam" id="PF08240">
    <property type="entry name" value="ADH_N"/>
    <property type="match status" value="1"/>
</dbReference>
<keyword evidence="3" id="KW-0521">NADP</keyword>
<keyword evidence="1" id="KW-0444">Lipid biosynthesis</keyword>
<evidence type="ECO:0000313" key="12">
    <source>
        <dbReference type="Proteomes" id="UP000247498"/>
    </source>
</evidence>
<keyword evidence="12" id="KW-1185">Reference proteome</keyword>